<proteinExistence type="predicted"/>
<evidence type="ECO:0000313" key="1">
    <source>
        <dbReference type="EMBL" id="KAI4381443.1"/>
    </source>
</evidence>
<keyword evidence="2" id="KW-1185">Reference proteome</keyword>
<dbReference type="EMBL" id="CM042882">
    <property type="protein sequence ID" value="KAI4381443.1"/>
    <property type="molecule type" value="Genomic_DNA"/>
</dbReference>
<gene>
    <name evidence="1" type="ORF">MLD38_007513</name>
</gene>
<evidence type="ECO:0000313" key="2">
    <source>
        <dbReference type="Proteomes" id="UP001057402"/>
    </source>
</evidence>
<name>A0ACB9RSQ4_9MYRT</name>
<comment type="caution">
    <text evidence="1">The sequence shown here is derived from an EMBL/GenBank/DDBJ whole genome shotgun (WGS) entry which is preliminary data.</text>
</comment>
<protein>
    <submittedName>
        <fullName evidence="1">Uncharacterized protein</fullName>
    </submittedName>
</protein>
<dbReference type="Proteomes" id="UP001057402">
    <property type="component" value="Chromosome 3"/>
</dbReference>
<sequence length="126" mass="14300">MSGHLARSPSRSLTVSRTFMGMEAKQVMLIRQYNFQRFTHAVFLVLLLAALLPCVQVSCARGISVRQQRRIRERFLAEELGNSTENQVLQKHDSFIQGVSGVNATDRDVYEESRRVVPSCPDPLHN</sequence>
<accession>A0ACB9RSQ4</accession>
<organism evidence="1 2">
    <name type="scientific">Melastoma candidum</name>
    <dbReference type="NCBI Taxonomy" id="119954"/>
    <lineage>
        <taxon>Eukaryota</taxon>
        <taxon>Viridiplantae</taxon>
        <taxon>Streptophyta</taxon>
        <taxon>Embryophyta</taxon>
        <taxon>Tracheophyta</taxon>
        <taxon>Spermatophyta</taxon>
        <taxon>Magnoliopsida</taxon>
        <taxon>eudicotyledons</taxon>
        <taxon>Gunneridae</taxon>
        <taxon>Pentapetalae</taxon>
        <taxon>rosids</taxon>
        <taxon>malvids</taxon>
        <taxon>Myrtales</taxon>
        <taxon>Melastomataceae</taxon>
        <taxon>Melastomatoideae</taxon>
        <taxon>Melastomateae</taxon>
        <taxon>Melastoma</taxon>
    </lineage>
</organism>
<reference evidence="2" key="1">
    <citation type="journal article" date="2023" name="Front. Plant Sci.">
        <title>Chromosomal-level genome assembly of Melastoma candidum provides insights into trichome evolution.</title>
        <authorList>
            <person name="Zhong Y."/>
            <person name="Wu W."/>
            <person name="Sun C."/>
            <person name="Zou P."/>
            <person name="Liu Y."/>
            <person name="Dai S."/>
            <person name="Zhou R."/>
        </authorList>
    </citation>
    <scope>NUCLEOTIDE SEQUENCE [LARGE SCALE GENOMIC DNA]</scope>
</reference>